<dbReference type="Pfam" id="PF02518">
    <property type="entry name" value="HATPase_c"/>
    <property type="match status" value="1"/>
</dbReference>
<dbReference type="OrthoDB" id="9812241at2"/>
<evidence type="ECO:0000313" key="13">
    <source>
        <dbReference type="EMBL" id="TLE01354.1"/>
    </source>
</evidence>
<dbReference type="RefSeq" id="WP_114985910.1">
    <property type="nucleotide sequence ID" value="NZ_FZML01000017.1"/>
</dbReference>
<gene>
    <name evidence="12" type="primary">pfeS</name>
    <name evidence="13" type="ORF">LS73_001335</name>
    <name evidence="12" type="ORF">NCTC12714_00054</name>
</gene>
<dbReference type="AlphaFoldDB" id="A0A377PS28"/>
<dbReference type="SUPFAM" id="SSF47384">
    <property type="entry name" value="Homodimeric domain of signal transducing histidine kinase"/>
    <property type="match status" value="1"/>
</dbReference>
<evidence type="ECO:0000256" key="1">
    <source>
        <dbReference type="ARBA" id="ARBA00000085"/>
    </source>
</evidence>
<comment type="catalytic activity">
    <reaction evidence="1">
        <text>ATP + protein L-histidine = ADP + protein N-phospho-L-histidine.</text>
        <dbReference type="EC" id="2.7.13.3"/>
    </reaction>
</comment>
<dbReference type="Proteomes" id="UP000029922">
    <property type="component" value="Unassembled WGS sequence"/>
</dbReference>
<reference evidence="12 15" key="2">
    <citation type="submission" date="2018-06" db="EMBL/GenBank/DDBJ databases">
        <authorList>
            <consortium name="Pathogen Informatics"/>
            <person name="Doyle S."/>
        </authorList>
    </citation>
    <scope>NUCLEOTIDE SEQUENCE [LARGE SCALE GENOMIC DNA]</scope>
    <source>
        <strain evidence="12 15">NCTC12714</strain>
    </source>
</reference>
<dbReference type="InterPro" id="IPR005467">
    <property type="entry name" value="His_kinase_dom"/>
</dbReference>
<keyword evidence="8 10" id="KW-1133">Transmembrane helix</keyword>
<dbReference type="Proteomes" id="UP000255139">
    <property type="component" value="Unassembled WGS sequence"/>
</dbReference>
<dbReference type="EMBL" id="JRPD02000002">
    <property type="protein sequence ID" value="TLE01354.1"/>
    <property type="molecule type" value="Genomic_DNA"/>
</dbReference>
<comment type="subcellular location">
    <subcellularLocation>
        <location evidence="2">Membrane</location>
        <topology evidence="2">Multi-pass membrane protein</topology>
    </subcellularLocation>
</comment>
<dbReference type="EC" id="2.7.13.3" evidence="3"/>
<evidence type="ECO:0000256" key="7">
    <source>
        <dbReference type="ARBA" id="ARBA00022777"/>
    </source>
</evidence>
<dbReference type="GO" id="GO:0000155">
    <property type="term" value="F:phosphorelay sensor kinase activity"/>
    <property type="evidence" value="ECO:0007669"/>
    <property type="project" value="InterPro"/>
</dbReference>
<evidence type="ECO:0000256" key="3">
    <source>
        <dbReference type="ARBA" id="ARBA00012438"/>
    </source>
</evidence>
<feature type="domain" description="Histidine kinase" evidence="11">
    <location>
        <begin position="212"/>
        <end position="403"/>
    </location>
</feature>
<sequence>MRKNSSILFQVGILFAFAFASFLAVSIFYVKIQLDLESIAQYNSIVNSIGKMKQFNANINEIRSFLEEQGFREIMPSESFKNKIIESSQKPIPGSLNINITQENKNIFITLHTTRYFIVYHDNIDFSWTKYHAIIILGSIVLVLVYIAIINRLMPIRRIKEELINMVKNQNIQKIVCATNHHDEIGDLVREFNHIVDKLQSNQKSRMLFLRSIMHELKTPITKGRIVAETINDEKKQSQLCNVFERLNRLIDELAKIEELASKNYNIQKKEFLLVDLIEEVEDMLLADRSTQDKIIINHNNDLIKADFDLFALVVKNLVDNGLKYSTDSKVIIDVTKKDIIIKNKGNPLALDINEYFKPYLKDIKNPLSQGFGLGMYIVKSALDAQNLELSYKYEEEYNIFTIHNCIVESFCVLPKYYNQTRNKLNQPKPQTQTNKL</sequence>
<dbReference type="EMBL" id="UGJE01000002">
    <property type="protein sequence ID" value="STQ85279.1"/>
    <property type="molecule type" value="Genomic_DNA"/>
</dbReference>
<feature type="transmembrane region" description="Helical" evidence="10">
    <location>
        <begin position="7"/>
        <end position="30"/>
    </location>
</feature>
<evidence type="ECO:0000313" key="14">
    <source>
        <dbReference type="Proteomes" id="UP000029922"/>
    </source>
</evidence>
<feature type="transmembrane region" description="Helical" evidence="10">
    <location>
        <begin position="131"/>
        <end position="150"/>
    </location>
</feature>
<evidence type="ECO:0000256" key="6">
    <source>
        <dbReference type="ARBA" id="ARBA00022692"/>
    </source>
</evidence>
<evidence type="ECO:0000256" key="5">
    <source>
        <dbReference type="ARBA" id="ARBA00022679"/>
    </source>
</evidence>
<dbReference type="InterPro" id="IPR003661">
    <property type="entry name" value="HisK_dim/P_dom"/>
</dbReference>
<organism evidence="12 15">
    <name type="scientific">Helicobacter muridarum</name>
    <dbReference type="NCBI Taxonomy" id="216"/>
    <lineage>
        <taxon>Bacteria</taxon>
        <taxon>Pseudomonadati</taxon>
        <taxon>Campylobacterota</taxon>
        <taxon>Epsilonproteobacteria</taxon>
        <taxon>Campylobacterales</taxon>
        <taxon>Helicobacteraceae</taxon>
        <taxon>Helicobacter</taxon>
    </lineage>
</organism>
<evidence type="ECO:0000256" key="8">
    <source>
        <dbReference type="ARBA" id="ARBA00022989"/>
    </source>
</evidence>
<dbReference type="GO" id="GO:0016020">
    <property type="term" value="C:membrane"/>
    <property type="evidence" value="ECO:0007669"/>
    <property type="project" value="UniProtKB-SubCell"/>
</dbReference>
<dbReference type="NCBIfam" id="NF038389">
    <property type="entry name" value="ArsS_fam_HK"/>
    <property type="match status" value="1"/>
</dbReference>
<dbReference type="Gene3D" id="1.10.287.130">
    <property type="match status" value="1"/>
</dbReference>
<evidence type="ECO:0000259" key="11">
    <source>
        <dbReference type="PROSITE" id="PS50109"/>
    </source>
</evidence>
<accession>A0A377PS28</accession>
<dbReference type="Gene3D" id="3.30.565.10">
    <property type="entry name" value="Histidine kinase-like ATPase, C-terminal domain"/>
    <property type="match status" value="1"/>
</dbReference>
<dbReference type="InterPro" id="IPR047994">
    <property type="entry name" value="ArsS-like"/>
</dbReference>
<keyword evidence="4" id="KW-0597">Phosphoprotein</keyword>
<dbReference type="PROSITE" id="PS50109">
    <property type="entry name" value="HIS_KIN"/>
    <property type="match status" value="1"/>
</dbReference>
<dbReference type="SMART" id="SM00387">
    <property type="entry name" value="HATPase_c"/>
    <property type="match status" value="1"/>
</dbReference>
<dbReference type="PANTHER" id="PTHR45528">
    <property type="entry name" value="SENSOR HISTIDINE KINASE CPXA"/>
    <property type="match status" value="1"/>
</dbReference>
<keyword evidence="15" id="KW-1185">Reference proteome</keyword>
<proteinExistence type="predicted"/>
<dbReference type="InterPro" id="IPR036097">
    <property type="entry name" value="HisK_dim/P_sf"/>
</dbReference>
<evidence type="ECO:0000256" key="2">
    <source>
        <dbReference type="ARBA" id="ARBA00004141"/>
    </source>
</evidence>
<dbReference type="InterPro" id="IPR050398">
    <property type="entry name" value="HssS/ArlS-like"/>
</dbReference>
<evidence type="ECO:0000313" key="15">
    <source>
        <dbReference type="Proteomes" id="UP000255139"/>
    </source>
</evidence>
<evidence type="ECO:0000256" key="9">
    <source>
        <dbReference type="ARBA" id="ARBA00023136"/>
    </source>
</evidence>
<evidence type="ECO:0000256" key="10">
    <source>
        <dbReference type="SAM" id="Phobius"/>
    </source>
</evidence>
<evidence type="ECO:0000256" key="4">
    <source>
        <dbReference type="ARBA" id="ARBA00022553"/>
    </source>
</evidence>
<reference evidence="13 14" key="1">
    <citation type="journal article" date="2014" name="Genome Announc.">
        <title>Draft genome sequences of eight enterohepatic helicobacter species isolated from both laboratory and wild rodents.</title>
        <authorList>
            <person name="Sheh A."/>
            <person name="Shen Z."/>
            <person name="Fox J.G."/>
        </authorList>
    </citation>
    <scope>NUCLEOTIDE SEQUENCE [LARGE SCALE GENOMIC DNA]</scope>
    <source>
        <strain evidence="13 14">ST1</strain>
    </source>
</reference>
<name>A0A377PS28_9HELI</name>
<protein>
    <recommendedName>
        <fullName evidence="3">histidine kinase</fullName>
        <ecNumber evidence="3">2.7.13.3</ecNumber>
    </recommendedName>
</protein>
<keyword evidence="7 12" id="KW-0418">Kinase</keyword>
<dbReference type="CDD" id="cd00082">
    <property type="entry name" value="HisKA"/>
    <property type="match status" value="1"/>
</dbReference>
<dbReference type="PANTHER" id="PTHR45528:SF12">
    <property type="entry name" value="SENSOR HISTIDINE KINASE ARSS"/>
    <property type="match status" value="1"/>
</dbReference>
<dbReference type="InterPro" id="IPR003594">
    <property type="entry name" value="HATPase_dom"/>
</dbReference>
<keyword evidence="9 10" id="KW-0472">Membrane</keyword>
<dbReference type="InterPro" id="IPR036890">
    <property type="entry name" value="HATPase_C_sf"/>
</dbReference>
<dbReference type="SUPFAM" id="SSF55874">
    <property type="entry name" value="ATPase domain of HSP90 chaperone/DNA topoisomerase II/histidine kinase"/>
    <property type="match status" value="1"/>
</dbReference>
<keyword evidence="5 12" id="KW-0808">Transferase</keyword>
<evidence type="ECO:0000313" key="12">
    <source>
        <dbReference type="EMBL" id="STQ85279.1"/>
    </source>
</evidence>
<keyword evidence="6 10" id="KW-0812">Transmembrane</keyword>